<accession>A0A846T7Q4</accession>
<dbReference type="AlphaFoldDB" id="A0A846T7Q4"/>
<organism evidence="1 2">
    <name type="scientific">Mesobacillus selenatarsenatis</name>
    <dbReference type="NCBI Taxonomy" id="388741"/>
    <lineage>
        <taxon>Bacteria</taxon>
        <taxon>Bacillati</taxon>
        <taxon>Bacillota</taxon>
        <taxon>Bacilli</taxon>
        <taxon>Bacillales</taxon>
        <taxon>Bacillaceae</taxon>
        <taxon>Mesobacillus</taxon>
    </lineage>
</organism>
<sequence>MDTTEFKEIVDEIVISNGLIKRRNLYYLEFEDLTVVLGLQKSSYSSGYYFNLGYVIKVLNDKQYPKYIDGNVRLRFDFELNGKTTDIVNMEDVLKDQFISELVRNIKHYVSPISNIEALRNLILEESDLLYQTTLATKQFLEIE</sequence>
<evidence type="ECO:0000313" key="2">
    <source>
        <dbReference type="Proteomes" id="UP000587942"/>
    </source>
</evidence>
<dbReference type="Proteomes" id="UP000587942">
    <property type="component" value="Unassembled WGS sequence"/>
</dbReference>
<dbReference type="Pfam" id="PF14137">
    <property type="entry name" value="DUF4304"/>
    <property type="match status" value="1"/>
</dbReference>
<dbReference type="InterPro" id="IPR025412">
    <property type="entry name" value="DUF4304"/>
</dbReference>
<protein>
    <submittedName>
        <fullName evidence="1">DUF4304 domain-containing protein</fullName>
    </submittedName>
</protein>
<reference evidence="1 2" key="1">
    <citation type="submission" date="2020-03" db="EMBL/GenBank/DDBJ databases">
        <authorList>
            <person name="Sun Q."/>
        </authorList>
    </citation>
    <scope>NUCLEOTIDE SEQUENCE [LARGE SCALE GENOMIC DNA]</scope>
    <source>
        <strain evidence="1 2">KACC 21451</strain>
    </source>
</reference>
<gene>
    <name evidence="1" type="ORF">GWK17_04120</name>
</gene>
<evidence type="ECO:0000313" key="1">
    <source>
        <dbReference type="EMBL" id="NKE04663.1"/>
    </source>
</evidence>
<comment type="caution">
    <text evidence="1">The sequence shown here is derived from an EMBL/GenBank/DDBJ whole genome shotgun (WGS) entry which is preliminary data.</text>
</comment>
<proteinExistence type="predicted"/>
<dbReference type="RefSeq" id="WP_167831155.1">
    <property type="nucleotide sequence ID" value="NZ_JAAVUM010000002.1"/>
</dbReference>
<dbReference type="EMBL" id="JAAVUM010000002">
    <property type="protein sequence ID" value="NKE04663.1"/>
    <property type="molecule type" value="Genomic_DNA"/>
</dbReference>
<name>A0A846T7Q4_9BACI</name>